<dbReference type="EMBL" id="JAGSOY010000261">
    <property type="protein sequence ID" value="MBU2714406.1"/>
    <property type="molecule type" value="Genomic_DNA"/>
</dbReference>
<protein>
    <submittedName>
        <fullName evidence="1">RHS repeat-associated core domain-containing protein</fullName>
    </submittedName>
</protein>
<organism evidence="1 2">
    <name type="scientific">Zooshikella harenae</name>
    <dbReference type="NCBI Taxonomy" id="2827238"/>
    <lineage>
        <taxon>Bacteria</taxon>
        <taxon>Pseudomonadati</taxon>
        <taxon>Pseudomonadota</taxon>
        <taxon>Gammaproteobacteria</taxon>
        <taxon>Oceanospirillales</taxon>
        <taxon>Zooshikellaceae</taxon>
        <taxon>Zooshikella</taxon>
    </lineage>
</organism>
<name>A0ABS5ZLQ3_9GAMM</name>
<evidence type="ECO:0000313" key="1">
    <source>
        <dbReference type="EMBL" id="MBU2714406.1"/>
    </source>
</evidence>
<dbReference type="Proteomes" id="UP000690515">
    <property type="component" value="Unassembled WGS sequence"/>
</dbReference>
<dbReference type="NCBIfam" id="TIGR03696">
    <property type="entry name" value="Rhs_assc_core"/>
    <property type="match status" value="1"/>
</dbReference>
<gene>
    <name evidence="1" type="ORF">KCG35_25480</name>
</gene>
<dbReference type="InterPro" id="IPR050708">
    <property type="entry name" value="T6SS_VgrG/RHS"/>
</dbReference>
<feature type="non-terminal residue" evidence="1">
    <location>
        <position position="1"/>
    </location>
</feature>
<dbReference type="RefSeq" id="WP_215822658.1">
    <property type="nucleotide sequence ID" value="NZ_JAGSOY010000261.1"/>
</dbReference>
<proteinExistence type="predicted"/>
<dbReference type="PRINTS" id="PR00394">
    <property type="entry name" value="RHSPROTEIN"/>
</dbReference>
<evidence type="ECO:0000313" key="2">
    <source>
        <dbReference type="Proteomes" id="UP000690515"/>
    </source>
</evidence>
<comment type="caution">
    <text evidence="1">The sequence shown here is derived from an EMBL/GenBank/DDBJ whole genome shotgun (WGS) entry which is preliminary data.</text>
</comment>
<dbReference type="PANTHER" id="PTHR32305:SF15">
    <property type="entry name" value="PROTEIN RHSA-RELATED"/>
    <property type="match status" value="1"/>
</dbReference>
<dbReference type="Gene3D" id="2.180.10.10">
    <property type="entry name" value="RHS repeat-associated core"/>
    <property type="match status" value="1"/>
</dbReference>
<accession>A0ABS5ZLQ3</accession>
<reference evidence="1 2" key="1">
    <citation type="submission" date="2021-04" db="EMBL/GenBank/DDBJ databases">
        <authorList>
            <person name="Pira H."/>
            <person name="Risdian C."/>
            <person name="Wink J."/>
        </authorList>
    </citation>
    <scope>NUCLEOTIDE SEQUENCE [LARGE SCALE GENOMIC DNA]</scope>
    <source>
        <strain evidence="1 2">WH53</strain>
    </source>
</reference>
<dbReference type="PANTHER" id="PTHR32305">
    <property type="match status" value="1"/>
</dbReference>
<dbReference type="InterPro" id="IPR022385">
    <property type="entry name" value="Rhs_assc_core"/>
</dbReference>
<sequence length="228" mass="25364">NTPRRATNTEGNIVWAWYSDAYGVGQVADNPDGDGQSVTLNLRFPGQYYDAESGLFYNYFRDYDPSTGRYIESDPIGLNGGLNTFAYVHGNPISLVDPKGLKDVDLGQGYTGRIDSFEYKGDPSFEVHVYDKNGVEKGVHGDKGWINKHGFKGKPDDVPDEVCNRVKGVTIDELRKRNRFPPKGTVNIKGNYWKYFVRFGGAAAVVGNIQSNLSTERSCGLDPTQEWC</sequence>
<keyword evidence="2" id="KW-1185">Reference proteome</keyword>